<feature type="non-terminal residue" evidence="2">
    <location>
        <position position="82"/>
    </location>
</feature>
<feature type="transmembrane region" description="Helical" evidence="1">
    <location>
        <begin position="20"/>
        <end position="38"/>
    </location>
</feature>
<dbReference type="EMBL" id="EQ999216">
    <property type="protein sequence ID" value="EEF21795.1"/>
    <property type="molecule type" value="Genomic_DNA"/>
</dbReference>
<reference evidence="3" key="1">
    <citation type="journal article" date="2010" name="Nat. Biotechnol.">
        <title>Draft genome sequence of the oilseed species Ricinus communis.</title>
        <authorList>
            <person name="Chan A.P."/>
            <person name="Crabtree J."/>
            <person name="Zhao Q."/>
            <person name="Lorenzi H."/>
            <person name="Orvis J."/>
            <person name="Puiu D."/>
            <person name="Melake-Berhan A."/>
            <person name="Jones K.M."/>
            <person name="Redman J."/>
            <person name="Chen G."/>
            <person name="Cahoon E.B."/>
            <person name="Gedil M."/>
            <person name="Stanke M."/>
            <person name="Haas B.J."/>
            <person name="Wortman J.R."/>
            <person name="Fraser-Liggett C.M."/>
            <person name="Ravel J."/>
            <person name="Rabinowicz P.D."/>
        </authorList>
    </citation>
    <scope>NUCLEOTIDE SEQUENCE [LARGE SCALE GENOMIC DNA]</scope>
    <source>
        <strain evidence="3">cv. Hale</strain>
    </source>
</reference>
<sequence length="82" mass="8514">MRSLSEHDGGLVLSHLNSLLPLGLYAGAVLLLSLIMLYSWRQAPAGAAAREALGLKYIGLYGSACALMCTLQAIAAACHLGT</sequence>
<dbReference type="AlphaFoldDB" id="B9TQR9"/>
<accession>B9TQR9</accession>
<evidence type="ECO:0000313" key="3">
    <source>
        <dbReference type="Proteomes" id="UP000008311"/>
    </source>
</evidence>
<organism evidence="2 3">
    <name type="scientific">Ricinus communis</name>
    <name type="common">Castor bean</name>
    <dbReference type="NCBI Taxonomy" id="3988"/>
    <lineage>
        <taxon>Eukaryota</taxon>
        <taxon>Viridiplantae</taxon>
        <taxon>Streptophyta</taxon>
        <taxon>Embryophyta</taxon>
        <taxon>Tracheophyta</taxon>
        <taxon>Spermatophyta</taxon>
        <taxon>Magnoliopsida</taxon>
        <taxon>eudicotyledons</taxon>
        <taxon>Gunneridae</taxon>
        <taxon>Pentapetalae</taxon>
        <taxon>rosids</taxon>
        <taxon>fabids</taxon>
        <taxon>Malpighiales</taxon>
        <taxon>Euphorbiaceae</taxon>
        <taxon>Acalyphoideae</taxon>
        <taxon>Acalypheae</taxon>
        <taxon>Ricinus</taxon>
    </lineage>
</organism>
<name>B9TQR9_RICCO</name>
<evidence type="ECO:0000256" key="1">
    <source>
        <dbReference type="SAM" id="Phobius"/>
    </source>
</evidence>
<protein>
    <submittedName>
        <fullName evidence="2">Uncharacterized protein</fullName>
    </submittedName>
</protein>
<gene>
    <name evidence="2" type="ORF">RCOM_2067900</name>
</gene>
<proteinExistence type="predicted"/>
<keyword evidence="1" id="KW-0472">Membrane</keyword>
<dbReference type="Proteomes" id="UP000008311">
    <property type="component" value="Unassembled WGS sequence"/>
</dbReference>
<keyword evidence="1" id="KW-0812">Transmembrane</keyword>
<evidence type="ECO:0000313" key="2">
    <source>
        <dbReference type="EMBL" id="EEF21795.1"/>
    </source>
</evidence>
<keyword evidence="3" id="KW-1185">Reference proteome</keyword>
<keyword evidence="1" id="KW-1133">Transmembrane helix</keyword>
<feature type="transmembrane region" description="Helical" evidence="1">
    <location>
        <begin position="58"/>
        <end position="77"/>
    </location>
</feature>
<dbReference type="InParanoid" id="B9TQR9"/>